<keyword evidence="4 6" id="KW-0472">Membrane</keyword>
<dbReference type="PANTHER" id="PTHR43310:SF4">
    <property type="entry name" value="AFR304WP"/>
    <property type="match status" value="1"/>
</dbReference>
<dbReference type="GO" id="GO:0016020">
    <property type="term" value="C:membrane"/>
    <property type="evidence" value="ECO:0007669"/>
    <property type="project" value="UniProtKB-SubCell"/>
</dbReference>
<organism evidence="8 9">
    <name type="scientific">Tilletia horrida</name>
    <dbReference type="NCBI Taxonomy" id="155126"/>
    <lineage>
        <taxon>Eukaryota</taxon>
        <taxon>Fungi</taxon>
        <taxon>Dikarya</taxon>
        <taxon>Basidiomycota</taxon>
        <taxon>Ustilaginomycotina</taxon>
        <taxon>Exobasidiomycetes</taxon>
        <taxon>Tilletiales</taxon>
        <taxon>Tilletiaceae</taxon>
        <taxon>Tilletia</taxon>
    </lineage>
</organism>
<evidence type="ECO:0000256" key="4">
    <source>
        <dbReference type="ARBA" id="ARBA00023136"/>
    </source>
</evidence>
<feature type="transmembrane region" description="Helical" evidence="6">
    <location>
        <begin position="901"/>
        <end position="921"/>
    </location>
</feature>
<dbReference type="Pfam" id="PF00916">
    <property type="entry name" value="Sulfate_transp"/>
    <property type="match status" value="1"/>
</dbReference>
<evidence type="ECO:0000256" key="6">
    <source>
        <dbReference type="SAM" id="Phobius"/>
    </source>
</evidence>
<evidence type="ECO:0000313" key="8">
    <source>
        <dbReference type="EMBL" id="KAK0550146.1"/>
    </source>
</evidence>
<reference evidence="8" key="1">
    <citation type="journal article" date="2023" name="PhytoFront">
        <title>Draft Genome Resources of Seven Strains of Tilletia horrida, Causal Agent of Kernel Smut of Rice.</title>
        <authorList>
            <person name="Khanal S."/>
            <person name="Antony Babu S."/>
            <person name="Zhou X.G."/>
        </authorList>
    </citation>
    <scope>NUCLEOTIDE SEQUENCE</scope>
    <source>
        <strain evidence="8">TX6</strain>
    </source>
</reference>
<protein>
    <recommendedName>
        <fullName evidence="7">SLC26A/SulP transporter domain-containing protein</fullName>
    </recommendedName>
</protein>
<accession>A0AAN6GR57</accession>
<feature type="domain" description="SLC26A/SulP transporter" evidence="7">
    <location>
        <begin position="595"/>
        <end position="915"/>
    </location>
</feature>
<feature type="region of interest" description="Disordered" evidence="5">
    <location>
        <begin position="546"/>
        <end position="569"/>
    </location>
</feature>
<keyword evidence="9" id="KW-1185">Reference proteome</keyword>
<sequence length="927" mass="97969">MSQNKGKEVEADAARSAHGGSLSPPPPASGTSDRNLHQRIQQRSSFATSSSPAASPKTAFRHLEAGSSSIGGGHSPAAALPIHLEGRSYRFQNAQAVDSPRSNRVPLSSSGPEDPPREHAPLSSSYTATSNTIRDNTAQLANMALYDAANEEEEEQLQTEYAGGNNWRTMASDLGSGFQFRSGHSSSGLQASLSTSPRGKVASLDETGDSEIIPTHGPAIVRSPPPIESDSETPRLGFALPEALHRTQRSESNATSTSHDDTGSDFSIQGPPPAVSASYKPPQDVGQPETRGESAPPLRQLIPAPVGPNPLQIQRRTSLGGMPQDILPNRTTSAPGGGHNASVNFQPNSFSGYGGGGAFGLSASGVIPTRSSFGVGALAQAQAQAEAEHAQHSGLASSSGIHIPSFGGFGSSGISRGASGVGGRRSSIARPSAPNSSALSIHRTFSQGRRSLAHGSNPADSMYGSVDEGDEENGNIAHQGHYRGRHGGSLDVADGERRALLGSNRSWRAVLGEGSRRGDSSPPRTGAAKILGVITYPVRAVGSLFRHPRSRSHSRSPARSAASEGRSGAIGARHTLQKMAKIDLKAALMEPIAVLPAVILGLLLNLLDGVSYGMIIFPNNNPIFSHFGGDGVAMFFVTCIISQLIYTLGGSVFKAGNGSMMIEVVPFYHILVRKIIDEIGEDNPAAVIATTCMAFALSSVLTGIVFLVLGLLRLGVLIGFFPRHILVGCIGGVGIFLIETGFEVAGRLESENGFQYNWETLKYFFQSTHMITLWIIPLALAVFLRVVTAHLSHPLVVPAYFVVMPLIFYGIVFPLGYSLGKLRAEGWVFDIGSAADAPFWRFYSYFDLTQTSWMALLATMPTQFALVFLSILHPPLNIPALAVSVGQDDVNTDRELTAHGWSNIIAGLHILIPALGFLIAGKKLEAS</sequence>
<dbReference type="InterPro" id="IPR052706">
    <property type="entry name" value="Membrane-Transporter-like"/>
</dbReference>
<feature type="transmembrane region" description="Helical" evidence="6">
    <location>
        <begin position="799"/>
        <end position="819"/>
    </location>
</feature>
<feature type="compositionally biased region" description="Low complexity" evidence="5">
    <location>
        <begin position="557"/>
        <end position="569"/>
    </location>
</feature>
<evidence type="ECO:0000256" key="2">
    <source>
        <dbReference type="ARBA" id="ARBA00022692"/>
    </source>
</evidence>
<evidence type="ECO:0000313" key="9">
    <source>
        <dbReference type="Proteomes" id="UP001176517"/>
    </source>
</evidence>
<feature type="region of interest" description="Disordered" evidence="5">
    <location>
        <begin position="91"/>
        <end position="134"/>
    </location>
</feature>
<feature type="compositionally biased region" description="Low complexity" evidence="5">
    <location>
        <begin position="182"/>
        <end position="196"/>
    </location>
</feature>
<keyword evidence="3 6" id="KW-1133">Transmembrane helix</keyword>
<feature type="region of interest" description="Disordered" evidence="5">
    <location>
        <begin position="246"/>
        <end position="308"/>
    </location>
</feature>
<feature type="compositionally biased region" description="Low complexity" evidence="5">
    <location>
        <begin position="44"/>
        <end position="58"/>
    </location>
</feature>
<feature type="compositionally biased region" description="Basic and acidic residues" evidence="5">
    <location>
        <begin position="1"/>
        <end position="15"/>
    </location>
</feature>
<keyword evidence="2 6" id="KW-0812">Transmembrane</keyword>
<feature type="transmembrane region" description="Helical" evidence="6">
    <location>
        <begin position="684"/>
        <end position="712"/>
    </location>
</feature>
<comment type="caution">
    <text evidence="8">The sequence shown here is derived from an EMBL/GenBank/DDBJ whole genome shotgun (WGS) entry which is preliminary data.</text>
</comment>
<feature type="transmembrane region" description="Helical" evidence="6">
    <location>
        <begin position="593"/>
        <end position="615"/>
    </location>
</feature>
<feature type="compositionally biased region" description="Low complexity" evidence="5">
    <location>
        <begin position="416"/>
        <end position="430"/>
    </location>
</feature>
<dbReference type="EMBL" id="JAPDMZ010000098">
    <property type="protein sequence ID" value="KAK0550146.1"/>
    <property type="molecule type" value="Genomic_DNA"/>
</dbReference>
<feature type="transmembrane region" description="Helical" evidence="6">
    <location>
        <begin position="763"/>
        <end position="787"/>
    </location>
</feature>
<comment type="subcellular location">
    <subcellularLocation>
        <location evidence="1">Membrane</location>
        <topology evidence="1">Multi-pass membrane protein</topology>
    </subcellularLocation>
</comment>
<name>A0AAN6GR57_9BASI</name>
<dbReference type="Proteomes" id="UP001176517">
    <property type="component" value="Unassembled WGS sequence"/>
</dbReference>
<dbReference type="AlphaFoldDB" id="A0AAN6GR57"/>
<feature type="region of interest" description="Disordered" evidence="5">
    <location>
        <begin position="178"/>
        <end position="234"/>
    </location>
</feature>
<feature type="compositionally biased region" description="Polar residues" evidence="5">
    <location>
        <begin position="91"/>
        <end position="111"/>
    </location>
</feature>
<evidence type="ECO:0000256" key="3">
    <source>
        <dbReference type="ARBA" id="ARBA00022989"/>
    </source>
</evidence>
<evidence type="ECO:0000256" key="1">
    <source>
        <dbReference type="ARBA" id="ARBA00004141"/>
    </source>
</evidence>
<proteinExistence type="predicted"/>
<dbReference type="PANTHER" id="PTHR43310">
    <property type="entry name" value="SULFATE TRANSPORTER YBAR-RELATED"/>
    <property type="match status" value="1"/>
</dbReference>
<feature type="compositionally biased region" description="Basic residues" evidence="5">
    <location>
        <begin position="546"/>
        <end position="556"/>
    </location>
</feature>
<feature type="region of interest" description="Disordered" evidence="5">
    <location>
        <begin position="1"/>
        <end position="78"/>
    </location>
</feature>
<dbReference type="InterPro" id="IPR011547">
    <property type="entry name" value="SLC26A/SulP_dom"/>
</dbReference>
<gene>
    <name evidence="8" type="ORF">OC846_003771</name>
</gene>
<feature type="transmembrane region" description="Helical" evidence="6">
    <location>
        <begin position="724"/>
        <end position="742"/>
    </location>
</feature>
<feature type="compositionally biased region" description="Polar residues" evidence="5">
    <location>
        <begin position="122"/>
        <end position="134"/>
    </location>
</feature>
<evidence type="ECO:0000259" key="7">
    <source>
        <dbReference type="Pfam" id="PF00916"/>
    </source>
</evidence>
<feature type="region of interest" description="Disordered" evidence="5">
    <location>
        <begin position="416"/>
        <end position="489"/>
    </location>
</feature>
<evidence type="ECO:0000256" key="5">
    <source>
        <dbReference type="SAM" id="MobiDB-lite"/>
    </source>
</evidence>
<feature type="compositionally biased region" description="Polar residues" evidence="5">
    <location>
        <begin position="433"/>
        <end position="449"/>
    </location>
</feature>
<feature type="transmembrane region" description="Helical" evidence="6">
    <location>
        <begin position="627"/>
        <end position="646"/>
    </location>
</feature>